<dbReference type="PIRSF" id="PIRSF018266">
    <property type="entry name" value="FecR"/>
    <property type="match status" value="1"/>
</dbReference>
<sequence length="294" mass="33106">MNKRNDSANKNIPSVSFGKMNSEERIMFTAGGFKPPKGRPEEEILKSILENKRQGNTRQLFSAVWPLRAIAAVFIVLLIGYAGFIVFSQEKITTGYAEHTELTLPDGTEVVLNAASKMVWAKKPFSSKRTLKLNGEAFLDVKKGNEFIIKTKNGNVEILGTKLNVLSRNDQFKVSCMEGKVKVSANNRQQIITTGELAELTENGLVKKRVENIEVTSLWRQGIFHFENTPLGAIFAEFERQFNVSIVYRGNNNRLATVDFSNENLDQALEVVCVPMELKYEIKNNKKVIISEKN</sequence>
<dbReference type="AlphaFoldDB" id="A0A831PK89"/>
<dbReference type="InterPro" id="IPR012373">
    <property type="entry name" value="Ferrdict_sens_TM"/>
</dbReference>
<evidence type="ECO:0000256" key="1">
    <source>
        <dbReference type="SAM" id="Phobius"/>
    </source>
</evidence>
<evidence type="ECO:0000259" key="2">
    <source>
        <dbReference type="Pfam" id="PF04773"/>
    </source>
</evidence>
<feature type="transmembrane region" description="Helical" evidence="1">
    <location>
        <begin position="60"/>
        <end position="84"/>
    </location>
</feature>
<dbReference type="InterPro" id="IPR032508">
    <property type="entry name" value="FecR_C"/>
</dbReference>
<dbReference type="Gene3D" id="2.60.120.1440">
    <property type="match status" value="1"/>
</dbReference>
<gene>
    <name evidence="4" type="ORF">ENN90_06755</name>
</gene>
<dbReference type="EMBL" id="DSDK01000369">
    <property type="protein sequence ID" value="HDR51305.1"/>
    <property type="molecule type" value="Genomic_DNA"/>
</dbReference>
<keyword evidence="1" id="KW-0472">Membrane</keyword>
<proteinExistence type="predicted"/>
<dbReference type="Pfam" id="PF04773">
    <property type="entry name" value="FecR"/>
    <property type="match status" value="1"/>
</dbReference>
<name>A0A831PK89_9BACT</name>
<organism evidence="4">
    <name type="scientific">Mariniphaga anaerophila</name>
    <dbReference type="NCBI Taxonomy" id="1484053"/>
    <lineage>
        <taxon>Bacteria</taxon>
        <taxon>Pseudomonadati</taxon>
        <taxon>Bacteroidota</taxon>
        <taxon>Bacteroidia</taxon>
        <taxon>Marinilabiliales</taxon>
        <taxon>Prolixibacteraceae</taxon>
        <taxon>Mariniphaga</taxon>
    </lineage>
</organism>
<dbReference type="Gene3D" id="3.55.50.30">
    <property type="match status" value="1"/>
</dbReference>
<dbReference type="InterPro" id="IPR006860">
    <property type="entry name" value="FecR"/>
</dbReference>
<dbReference type="Proteomes" id="UP000886047">
    <property type="component" value="Unassembled WGS sequence"/>
</dbReference>
<dbReference type="PANTHER" id="PTHR30273">
    <property type="entry name" value="PERIPLASMIC SIGNAL SENSOR AND SIGMA FACTOR ACTIVATOR FECR-RELATED"/>
    <property type="match status" value="1"/>
</dbReference>
<dbReference type="PANTHER" id="PTHR30273:SF2">
    <property type="entry name" value="PROTEIN FECR"/>
    <property type="match status" value="1"/>
</dbReference>
<dbReference type="GO" id="GO:0016989">
    <property type="term" value="F:sigma factor antagonist activity"/>
    <property type="evidence" value="ECO:0007669"/>
    <property type="project" value="TreeGrafter"/>
</dbReference>
<evidence type="ECO:0000259" key="3">
    <source>
        <dbReference type="Pfam" id="PF16344"/>
    </source>
</evidence>
<comment type="caution">
    <text evidence="4">The sequence shown here is derived from an EMBL/GenBank/DDBJ whole genome shotgun (WGS) entry which is preliminary data.</text>
</comment>
<keyword evidence="1" id="KW-1133">Transmembrane helix</keyword>
<keyword evidence="1" id="KW-0812">Transmembrane</keyword>
<dbReference type="Pfam" id="PF16344">
    <property type="entry name" value="FecR_C"/>
    <property type="match status" value="1"/>
</dbReference>
<evidence type="ECO:0000313" key="4">
    <source>
        <dbReference type="EMBL" id="HDR51305.1"/>
    </source>
</evidence>
<reference evidence="4" key="1">
    <citation type="journal article" date="2020" name="mSystems">
        <title>Genome- and Community-Level Interaction Insights into Carbon Utilization and Element Cycling Functions of Hydrothermarchaeota in Hydrothermal Sediment.</title>
        <authorList>
            <person name="Zhou Z."/>
            <person name="Liu Y."/>
            <person name="Xu W."/>
            <person name="Pan J."/>
            <person name="Luo Z.H."/>
            <person name="Li M."/>
        </authorList>
    </citation>
    <scope>NUCLEOTIDE SEQUENCE [LARGE SCALE GENOMIC DNA]</scope>
    <source>
        <strain evidence="4">SpSt-1217</strain>
    </source>
</reference>
<accession>A0A831PK89</accession>
<feature type="domain" description="FecR protein" evidence="2">
    <location>
        <begin position="91"/>
        <end position="182"/>
    </location>
</feature>
<protein>
    <submittedName>
        <fullName evidence="4">FecR family protein</fullName>
    </submittedName>
</protein>
<feature type="domain" description="Protein FecR C-terminal" evidence="3">
    <location>
        <begin position="224"/>
        <end position="288"/>
    </location>
</feature>